<reference evidence="5 6" key="1">
    <citation type="submission" date="2019-11" db="EMBL/GenBank/DDBJ databases">
        <title>Comparative genomics of hydrocarbon-degrading Desulfosarcina strains.</title>
        <authorList>
            <person name="Watanabe M."/>
            <person name="Kojima H."/>
            <person name="Fukui M."/>
        </authorList>
    </citation>
    <scope>NUCLEOTIDE SEQUENCE [LARGE SCALE GENOMIC DNA]</scope>
    <source>
        <strain evidence="5 6">28bB2T</strain>
    </source>
</reference>
<name>A0A5K8A0M8_9BACT</name>
<evidence type="ECO:0000313" key="5">
    <source>
        <dbReference type="EMBL" id="BBO85966.1"/>
    </source>
</evidence>
<dbReference type="GO" id="GO:0043720">
    <property type="term" value="F:3-keto-5-aminohexanoate cleavage activity"/>
    <property type="evidence" value="ECO:0007669"/>
    <property type="project" value="InterPro"/>
</dbReference>
<evidence type="ECO:0000313" key="6">
    <source>
        <dbReference type="Proteomes" id="UP000425960"/>
    </source>
</evidence>
<keyword evidence="4" id="KW-0862">Zinc</keyword>
<gene>
    <name evidence="5" type="primary">kce</name>
    <name evidence="5" type="ORF">DSCO28_65320</name>
</gene>
<dbReference type="PANTHER" id="PTHR37418">
    <property type="entry name" value="3-KETO-5-AMINOHEXANOATE CLEAVAGE ENZYME-RELATED"/>
    <property type="match status" value="1"/>
</dbReference>
<evidence type="ECO:0000256" key="1">
    <source>
        <dbReference type="ARBA" id="ARBA00001947"/>
    </source>
</evidence>
<accession>A0A5K8A0M8</accession>
<proteinExistence type="predicted"/>
<keyword evidence="2" id="KW-0808">Transferase</keyword>
<organism evidence="5 6">
    <name type="scientific">Desulfosarcina ovata subsp. sediminis</name>
    <dbReference type="NCBI Taxonomy" id="885957"/>
    <lineage>
        <taxon>Bacteria</taxon>
        <taxon>Pseudomonadati</taxon>
        <taxon>Thermodesulfobacteriota</taxon>
        <taxon>Desulfobacteria</taxon>
        <taxon>Desulfobacterales</taxon>
        <taxon>Desulfosarcinaceae</taxon>
        <taxon>Desulfosarcina</taxon>
    </lineage>
</organism>
<evidence type="ECO:0000256" key="4">
    <source>
        <dbReference type="ARBA" id="ARBA00022833"/>
    </source>
</evidence>
<dbReference type="GO" id="GO:0046872">
    <property type="term" value="F:metal ion binding"/>
    <property type="evidence" value="ECO:0007669"/>
    <property type="project" value="UniProtKB-KW"/>
</dbReference>
<dbReference type="EMBL" id="AP021876">
    <property type="protein sequence ID" value="BBO85966.1"/>
    <property type="molecule type" value="Genomic_DNA"/>
</dbReference>
<dbReference type="PANTHER" id="PTHR37418:SF2">
    <property type="entry name" value="3-KETO-5-AMINOHEXANOATE CLEAVAGE ENZYME"/>
    <property type="match status" value="1"/>
</dbReference>
<sequence>MKKLIVTVAPTSNFHGKDANPALPFSPEEVADSVFGCWNEGASIAHIHGRDKNGLPTNDTAFFQETDRLIRGKGCDIILQHSMAPANPYLLGQKEGDIDDGIRTTYTDPPPEMASIEVAPSNIIVDGTVYNMLWDRLWAERTAKYLLEKGIKPEVELYNNSDVDDLEYLIERGVLAKPYYVSFVMGMHRVNNQASRYSPKHMMHLVDILPSDTIFSVLGIGNTEFEATTLSILLGGNVRVGFEDNIFIEKGKLAESNGQSVAKIVRIARELGREIASPSETRQMLGIPPLKI</sequence>
<protein>
    <submittedName>
        <fullName evidence="5">3-keto-5-aminohexanoate cleavage enzyme</fullName>
    </submittedName>
</protein>
<evidence type="ECO:0000256" key="3">
    <source>
        <dbReference type="ARBA" id="ARBA00022723"/>
    </source>
</evidence>
<dbReference type="Pfam" id="PF05853">
    <property type="entry name" value="BKACE"/>
    <property type="match status" value="1"/>
</dbReference>
<dbReference type="InterPro" id="IPR008567">
    <property type="entry name" value="BKACE"/>
</dbReference>
<dbReference type="InterPro" id="IPR013785">
    <property type="entry name" value="Aldolase_TIM"/>
</dbReference>
<dbReference type="AlphaFoldDB" id="A0A5K8A0M8"/>
<evidence type="ECO:0000256" key="2">
    <source>
        <dbReference type="ARBA" id="ARBA00022679"/>
    </source>
</evidence>
<comment type="cofactor">
    <cofactor evidence="1">
        <name>Zn(2+)</name>
        <dbReference type="ChEBI" id="CHEBI:29105"/>
    </cofactor>
</comment>
<keyword evidence="3" id="KW-0479">Metal-binding</keyword>
<dbReference type="KEGG" id="dov:DSCO28_65320"/>
<dbReference type="Proteomes" id="UP000425960">
    <property type="component" value="Chromosome"/>
</dbReference>
<dbReference type="Gene3D" id="3.20.20.70">
    <property type="entry name" value="Aldolase class I"/>
    <property type="match status" value="1"/>
</dbReference>